<gene>
    <name evidence="3" type="ORF">DFH07DRAFT_731790</name>
</gene>
<dbReference type="InterPro" id="IPR056884">
    <property type="entry name" value="NPHP3-like_N"/>
</dbReference>
<dbReference type="PANTHER" id="PTHR10039">
    <property type="entry name" value="AMELOGENIN"/>
    <property type="match status" value="1"/>
</dbReference>
<dbReference type="SUPFAM" id="SSF52540">
    <property type="entry name" value="P-loop containing nucleoside triphosphate hydrolases"/>
    <property type="match status" value="1"/>
</dbReference>
<reference evidence="3" key="1">
    <citation type="submission" date="2023-03" db="EMBL/GenBank/DDBJ databases">
        <title>Massive genome expansion in bonnet fungi (Mycena s.s.) driven by repeated elements and novel gene families across ecological guilds.</title>
        <authorList>
            <consortium name="Lawrence Berkeley National Laboratory"/>
            <person name="Harder C.B."/>
            <person name="Miyauchi S."/>
            <person name="Viragh M."/>
            <person name="Kuo A."/>
            <person name="Thoen E."/>
            <person name="Andreopoulos B."/>
            <person name="Lu D."/>
            <person name="Skrede I."/>
            <person name="Drula E."/>
            <person name="Henrissat B."/>
            <person name="Morin E."/>
            <person name="Kohler A."/>
            <person name="Barry K."/>
            <person name="LaButti K."/>
            <person name="Morin E."/>
            <person name="Salamov A."/>
            <person name="Lipzen A."/>
            <person name="Mereny Z."/>
            <person name="Hegedus B."/>
            <person name="Baldrian P."/>
            <person name="Stursova M."/>
            <person name="Weitz H."/>
            <person name="Taylor A."/>
            <person name="Grigoriev I.V."/>
            <person name="Nagy L.G."/>
            <person name="Martin F."/>
            <person name="Kauserud H."/>
        </authorList>
    </citation>
    <scope>NUCLEOTIDE SEQUENCE</scope>
    <source>
        <strain evidence="3">CBHHK188m</strain>
    </source>
</reference>
<dbReference type="InterPro" id="IPR027417">
    <property type="entry name" value="P-loop_NTPase"/>
</dbReference>
<organism evidence="3 4">
    <name type="scientific">Mycena maculata</name>
    <dbReference type="NCBI Taxonomy" id="230809"/>
    <lineage>
        <taxon>Eukaryota</taxon>
        <taxon>Fungi</taxon>
        <taxon>Dikarya</taxon>
        <taxon>Basidiomycota</taxon>
        <taxon>Agaricomycotina</taxon>
        <taxon>Agaricomycetes</taxon>
        <taxon>Agaricomycetidae</taxon>
        <taxon>Agaricales</taxon>
        <taxon>Marasmiineae</taxon>
        <taxon>Mycenaceae</taxon>
        <taxon>Mycena</taxon>
    </lineage>
</organism>
<dbReference type="Gene3D" id="3.40.50.300">
    <property type="entry name" value="P-loop containing nucleotide triphosphate hydrolases"/>
    <property type="match status" value="1"/>
</dbReference>
<feature type="non-terminal residue" evidence="3">
    <location>
        <position position="1"/>
    </location>
</feature>
<dbReference type="EMBL" id="JARJLG010000012">
    <property type="protein sequence ID" value="KAJ7776557.1"/>
    <property type="molecule type" value="Genomic_DNA"/>
</dbReference>
<accession>A0AAD7K3W1</accession>
<evidence type="ECO:0000313" key="3">
    <source>
        <dbReference type="EMBL" id="KAJ7776557.1"/>
    </source>
</evidence>
<keyword evidence="1" id="KW-0677">Repeat</keyword>
<feature type="domain" description="Nephrocystin 3-like N-terminal" evidence="2">
    <location>
        <begin position="25"/>
        <end position="179"/>
    </location>
</feature>
<proteinExistence type="predicted"/>
<name>A0AAD7K3W1_9AGAR</name>
<protein>
    <recommendedName>
        <fullName evidence="2">Nephrocystin 3-like N-terminal domain-containing protein</fullName>
    </recommendedName>
</protein>
<dbReference type="Proteomes" id="UP001215280">
    <property type="component" value="Unassembled WGS sequence"/>
</dbReference>
<evidence type="ECO:0000313" key="4">
    <source>
        <dbReference type="Proteomes" id="UP001215280"/>
    </source>
</evidence>
<evidence type="ECO:0000259" key="2">
    <source>
        <dbReference type="Pfam" id="PF24883"/>
    </source>
</evidence>
<dbReference type="PANTHER" id="PTHR10039:SF15">
    <property type="entry name" value="NACHT DOMAIN-CONTAINING PROTEIN"/>
    <property type="match status" value="1"/>
</dbReference>
<dbReference type="Pfam" id="PF24883">
    <property type="entry name" value="NPHP3_N"/>
    <property type="match status" value="1"/>
</dbReference>
<sequence>KIIEWASPLNFFLRQADIFSNRQPGTGEWLLQSGVFNKWKTGEIQVLWLSGAGKTVLASIVVDDLRRNSANGVGVLYLDHKATAEAHSPRNLLSTIWRQLALEEFVPSDFHALYKIHHRLGTRLSVEETYSILRFAISRFSDVFIVVDALDDYPEGDRNALLRNLWELGAPVRLLLTSRPHIHIDHIISNIKTVDVRATEEDIRKYVMGQIAKSPRLLRHINKSSTLWQSLEEKIVGRPSSPHSLHRPDVLSIEPCSDQPISPRPKRNHLDVHHLYVPDLQAGSGLGCVQGLKLMAIHRTTWHLTV</sequence>
<dbReference type="AlphaFoldDB" id="A0AAD7K3W1"/>
<keyword evidence="4" id="KW-1185">Reference proteome</keyword>
<evidence type="ECO:0000256" key="1">
    <source>
        <dbReference type="ARBA" id="ARBA00022737"/>
    </source>
</evidence>
<comment type="caution">
    <text evidence="3">The sequence shown here is derived from an EMBL/GenBank/DDBJ whole genome shotgun (WGS) entry which is preliminary data.</text>
</comment>